<keyword evidence="7" id="KW-1185">Reference proteome</keyword>
<reference evidence="6 7" key="1">
    <citation type="submission" date="2019-12" db="EMBL/GenBank/DDBJ databases">
        <title>Comparative genomics gives insights into the taxonomy of the Azoarcus-Aromatoleum group and reveals separate origins of nif in the plant-associated Azoarcus and non-plant-associated Aromatoleum sub-groups.</title>
        <authorList>
            <person name="Lafos M."/>
            <person name="Maluk M."/>
            <person name="Batista M."/>
            <person name="Junghare M."/>
            <person name="Carmona M."/>
            <person name="Faoro H."/>
            <person name="Cruz L.M."/>
            <person name="Battistoni F."/>
            <person name="De Souza E."/>
            <person name="Pedrosa F."/>
            <person name="Chen W.-M."/>
            <person name="Poole P.S."/>
            <person name="Dixon R.A."/>
            <person name="James E.K."/>
        </authorList>
    </citation>
    <scope>NUCLEOTIDE SEQUENCE [LARGE SCALE GENOMIC DNA]</scope>
    <source>
        <strain evidence="6 7">Td21</strain>
    </source>
</reference>
<dbReference type="InterPro" id="IPR036388">
    <property type="entry name" value="WH-like_DNA-bd_sf"/>
</dbReference>
<protein>
    <submittedName>
        <fullName evidence="6">LysR family transcriptional regulator</fullName>
    </submittedName>
</protein>
<keyword evidence="3" id="KW-0238">DNA-binding</keyword>
<dbReference type="InterPro" id="IPR000847">
    <property type="entry name" value="LysR_HTH_N"/>
</dbReference>
<gene>
    <name evidence="6" type="ORF">GPA22_10430</name>
</gene>
<comment type="caution">
    <text evidence="6">The sequence shown here is derived from an EMBL/GenBank/DDBJ whole genome shotgun (WGS) entry which is preliminary data.</text>
</comment>
<dbReference type="Proteomes" id="UP000623795">
    <property type="component" value="Unassembled WGS sequence"/>
</dbReference>
<dbReference type="RefSeq" id="WP_169256014.1">
    <property type="nucleotide sequence ID" value="NZ_WTVN01000013.1"/>
</dbReference>
<dbReference type="PROSITE" id="PS50931">
    <property type="entry name" value="HTH_LYSR"/>
    <property type="match status" value="1"/>
</dbReference>
<evidence type="ECO:0000256" key="3">
    <source>
        <dbReference type="ARBA" id="ARBA00023125"/>
    </source>
</evidence>
<dbReference type="InterPro" id="IPR050950">
    <property type="entry name" value="HTH-type_LysR_regulators"/>
</dbReference>
<keyword evidence="2" id="KW-0805">Transcription regulation</keyword>
<evidence type="ECO:0000256" key="2">
    <source>
        <dbReference type="ARBA" id="ARBA00023015"/>
    </source>
</evidence>
<evidence type="ECO:0000313" key="7">
    <source>
        <dbReference type="Proteomes" id="UP000623795"/>
    </source>
</evidence>
<dbReference type="InterPro" id="IPR005119">
    <property type="entry name" value="LysR_subst-bd"/>
</dbReference>
<dbReference type="SUPFAM" id="SSF53850">
    <property type="entry name" value="Periplasmic binding protein-like II"/>
    <property type="match status" value="1"/>
</dbReference>
<dbReference type="Gene3D" id="1.10.10.10">
    <property type="entry name" value="Winged helix-like DNA-binding domain superfamily/Winged helix DNA-binding domain"/>
    <property type="match status" value="1"/>
</dbReference>
<comment type="similarity">
    <text evidence="1">Belongs to the LysR transcriptional regulatory family.</text>
</comment>
<organism evidence="6 7">
    <name type="scientific">Aromatoleum toluvorans</name>
    <dbReference type="NCBI Taxonomy" id="92002"/>
    <lineage>
        <taxon>Bacteria</taxon>
        <taxon>Pseudomonadati</taxon>
        <taxon>Pseudomonadota</taxon>
        <taxon>Betaproteobacteria</taxon>
        <taxon>Rhodocyclales</taxon>
        <taxon>Rhodocyclaceae</taxon>
        <taxon>Aromatoleum</taxon>
    </lineage>
</organism>
<dbReference type="EMBL" id="WTVN01000013">
    <property type="protein sequence ID" value="NMG44146.1"/>
    <property type="molecule type" value="Genomic_DNA"/>
</dbReference>
<keyword evidence="4" id="KW-0804">Transcription</keyword>
<accession>A0ABX1PXH4</accession>
<sequence length="293" mass="32464">MDIRHLRTFVTVARMGSVTKAAEALHITQPAVSGQLKSLEEALELKLLSRTTSSVALTQAGQDLLLQAERALDAFGDFLHHAKARRGQVSGQLRIGVAMYDPAMLRVGPLMRRVTQDYPGLRVDMQVGRISWFHDALRSSEIDGAISVCRSAMPGIDELVLRDMVFELVIPSAWHDRLDPDPLEALSRLPWIRMSPRSAHHAMMQEILQTLGMRPVETVEADHEAVIHALVAAEVGIGLLRSDLAQASEEAGTIRRLPAYNAAARLSFIYPTERRNDPAMGALLNTLTKIWRD</sequence>
<name>A0ABX1PXH4_9RHOO</name>
<dbReference type="PANTHER" id="PTHR30419:SF7">
    <property type="entry name" value="HTH-TYPE TRANSCRIPTIONAL REGULATOR TDCA"/>
    <property type="match status" value="1"/>
</dbReference>
<dbReference type="Pfam" id="PF03466">
    <property type="entry name" value="LysR_substrate"/>
    <property type="match status" value="1"/>
</dbReference>
<feature type="domain" description="HTH lysR-type" evidence="5">
    <location>
        <begin position="1"/>
        <end position="58"/>
    </location>
</feature>
<proteinExistence type="inferred from homology"/>
<dbReference type="SUPFAM" id="SSF46785">
    <property type="entry name" value="Winged helix' DNA-binding domain"/>
    <property type="match status" value="1"/>
</dbReference>
<evidence type="ECO:0000256" key="4">
    <source>
        <dbReference type="ARBA" id="ARBA00023163"/>
    </source>
</evidence>
<dbReference type="PRINTS" id="PR00039">
    <property type="entry name" value="HTHLYSR"/>
</dbReference>
<dbReference type="Pfam" id="PF00126">
    <property type="entry name" value="HTH_1"/>
    <property type="match status" value="1"/>
</dbReference>
<dbReference type="InterPro" id="IPR036390">
    <property type="entry name" value="WH_DNA-bd_sf"/>
</dbReference>
<evidence type="ECO:0000313" key="6">
    <source>
        <dbReference type="EMBL" id="NMG44146.1"/>
    </source>
</evidence>
<dbReference type="PANTHER" id="PTHR30419">
    <property type="entry name" value="HTH-TYPE TRANSCRIPTIONAL REGULATOR YBHD"/>
    <property type="match status" value="1"/>
</dbReference>
<dbReference type="Gene3D" id="3.40.190.290">
    <property type="match status" value="1"/>
</dbReference>
<evidence type="ECO:0000259" key="5">
    <source>
        <dbReference type="PROSITE" id="PS50931"/>
    </source>
</evidence>
<dbReference type="CDD" id="cd05466">
    <property type="entry name" value="PBP2_LTTR_substrate"/>
    <property type="match status" value="1"/>
</dbReference>
<evidence type="ECO:0000256" key="1">
    <source>
        <dbReference type="ARBA" id="ARBA00009437"/>
    </source>
</evidence>